<keyword evidence="6" id="KW-0998">Cell outer membrane</keyword>
<keyword evidence="5" id="KW-0472">Membrane</keyword>
<keyword evidence="4" id="KW-0812">Transmembrane</keyword>
<evidence type="ECO:0000313" key="9">
    <source>
        <dbReference type="EMBL" id="AMJ99722.1"/>
    </source>
</evidence>
<evidence type="ECO:0000256" key="1">
    <source>
        <dbReference type="ARBA" id="ARBA00004571"/>
    </source>
</evidence>
<dbReference type="Gene3D" id="2.60.40.1120">
    <property type="entry name" value="Carboxypeptidase-like, regulatory domain"/>
    <property type="match status" value="1"/>
</dbReference>
<protein>
    <submittedName>
        <fullName evidence="9">Cell envelope biogenesis protein OmpA</fullName>
    </submittedName>
</protein>
<evidence type="ECO:0000256" key="4">
    <source>
        <dbReference type="ARBA" id="ARBA00022692"/>
    </source>
</evidence>
<evidence type="ECO:0000256" key="7">
    <source>
        <dbReference type="SAM" id="SignalP"/>
    </source>
</evidence>
<dbReference type="Gene3D" id="2.40.170.20">
    <property type="entry name" value="TonB-dependent receptor, beta-barrel domain"/>
    <property type="match status" value="1"/>
</dbReference>
<evidence type="ECO:0000313" key="10">
    <source>
        <dbReference type="Proteomes" id="UP000063991"/>
    </source>
</evidence>
<dbReference type="GO" id="GO:0009279">
    <property type="term" value="C:cell outer membrane"/>
    <property type="evidence" value="ECO:0007669"/>
    <property type="project" value="UniProtKB-SubCell"/>
</dbReference>
<reference evidence="9 10" key="1">
    <citation type="submission" date="2015-12" db="EMBL/GenBank/DDBJ databases">
        <authorList>
            <person name="Shamseldin A."/>
            <person name="Moawad H."/>
            <person name="Abd El-Rahim W.M."/>
            <person name="Sadowsky M.J."/>
        </authorList>
    </citation>
    <scope>NUCLEOTIDE SEQUENCE [LARGE SCALE GENOMIC DNA]</scope>
    <source>
        <strain evidence="9 10">D7</strain>
    </source>
</reference>
<feature type="chain" id="PRO_5007272627" evidence="7">
    <location>
        <begin position="27"/>
        <end position="1006"/>
    </location>
</feature>
<proteinExistence type="predicted"/>
<dbReference type="SUPFAM" id="SSF49464">
    <property type="entry name" value="Carboxypeptidase regulatory domain-like"/>
    <property type="match status" value="1"/>
</dbReference>
<dbReference type="GO" id="GO:0044718">
    <property type="term" value="P:siderophore transmembrane transport"/>
    <property type="evidence" value="ECO:0007669"/>
    <property type="project" value="TreeGrafter"/>
</dbReference>
<dbReference type="SUPFAM" id="SSF56935">
    <property type="entry name" value="Porins"/>
    <property type="match status" value="1"/>
</dbReference>
<sequence>MRTLTRFNRVAAAVAISIGLSSTAMAQVTSSELNGKIVGPQGNPAAGTVVTVTHVPTGAVKTVTVNSGGTFSLRGLRVGGPYTVVIDSDEFADQTINDVYLELGESASIERMLEPAAQYENIVVTGSQVSSLSFGQTGPVASFDLSTLQEAPAINRDITDIVRIDPRIYVDEGGSNGIQCVGKSPRFNSLTVDGVRMNDLFGLNSNGYPTERMPFSFDAIAGVSVEIAPFDVIYGGFSACNISAVSKTGTNEVHGSAFYDFGSDSLRGDSLEGDDITLGGYTEKRYGFTVGAPLIKDKLFIFAAYEKLEGANTFDRGAIGSGAINEINITQEQVEQIQSISQSVYNFDAGTVPSSMANEDEKLLVKLDWNINDQHRLAFTYNYNDGNNFAESDGDSDEFEFSSHLYERGAELQSFIGVLYSDWTDKFSTEIRIARTELDNLQRSMYGDGNPGGNDFGEIKIELTNPDSDDITVYLGSDDSRQANDLDWDATSIMFRGNYYFDNGHTLTFGYESDKLDIYNLFVQHSETSITFQSIEDFQNGTNAEIEYGYAYSGDLNDRAAEWGYTAHSTYAQDEFYLTDDLKVVAGLRYDWITTSDRPVENTEFTDSYGYSNTANLDGVDLLQPRVGLNYTLSDSTELRGGFGLFSGGNPNVWMTNNYQNTNVTGGEVEGEYANLLDGSVTWVNTEDGVTAGPGYSVPSDLDAAMDAGQGDNFESNNLDPDFEMPSEWKISAGMTHITDEDYVFNLDLLVSITQNQAMIKYKGIEAVGVTEEGYIDYDRTGYGSLELTNSDESSTSYSLTATMNKAWDNGISVVAGYNYSHAEDVQPMTSSVAFSNYQYRAFTNPNEEVSSLSDWNIAHRFTLDFRYTTELIDGYNTTFSAFAVAQSGRPYSLVYSKNEGNAIFGFTPYLDSGSVLPMGAERNDEESPWWAKVDIAVRQDIPAFHEDHTAQVSFVIDNFTNMLNDDWGILEEASFNTVTLGSSNATPRQGDASLWEMRVGVNYRF</sequence>
<feature type="domain" description="TonB-dependent transporter Oar-like beta-barrel" evidence="8">
    <location>
        <begin position="245"/>
        <end position="309"/>
    </location>
</feature>
<dbReference type="InterPro" id="IPR037066">
    <property type="entry name" value="Plug_dom_sf"/>
</dbReference>
<dbReference type="GO" id="GO:0015344">
    <property type="term" value="F:siderophore uptake transmembrane transporter activity"/>
    <property type="evidence" value="ECO:0007669"/>
    <property type="project" value="TreeGrafter"/>
</dbReference>
<organism evidence="9 10">
    <name type="scientific">Alteromonas macleodii</name>
    <name type="common">Pseudoalteromonas macleodii</name>
    <dbReference type="NCBI Taxonomy" id="28108"/>
    <lineage>
        <taxon>Bacteria</taxon>
        <taxon>Pseudomonadati</taxon>
        <taxon>Pseudomonadota</taxon>
        <taxon>Gammaproteobacteria</taxon>
        <taxon>Alteromonadales</taxon>
        <taxon>Alteromonadaceae</taxon>
        <taxon>Alteromonas/Salinimonas group</taxon>
        <taxon>Alteromonas</taxon>
    </lineage>
</organism>
<dbReference type="InterPro" id="IPR008969">
    <property type="entry name" value="CarboxyPept-like_regulatory"/>
</dbReference>
<evidence type="ECO:0000259" key="8">
    <source>
        <dbReference type="Pfam" id="PF25183"/>
    </source>
</evidence>
<comment type="subcellular location">
    <subcellularLocation>
        <location evidence="1">Cell outer membrane</location>
        <topology evidence="1">Multi-pass membrane protein</topology>
    </subcellularLocation>
</comment>
<evidence type="ECO:0000256" key="5">
    <source>
        <dbReference type="ARBA" id="ARBA00023136"/>
    </source>
</evidence>
<feature type="signal peptide" evidence="7">
    <location>
        <begin position="1"/>
        <end position="26"/>
    </location>
</feature>
<dbReference type="InterPro" id="IPR057601">
    <property type="entry name" value="Oar-like_b-barrel"/>
</dbReference>
<dbReference type="Pfam" id="PF25183">
    <property type="entry name" value="OMP_b-brl_4"/>
    <property type="match status" value="2"/>
</dbReference>
<name>A0A126Q397_ALTMA</name>
<dbReference type="RefSeq" id="WP_061095914.1">
    <property type="nucleotide sequence ID" value="NZ_CP014323.1"/>
</dbReference>
<dbReference type="AlphaFoldDB" id="A0A126Q397"/>
<keyword evidence="3" id="KW-1134">Transmembrane beta strand</keyword>
<evidence type="ECO:0000256" key="2">
    <source>
        <dbReference type="ARBA" id="ARBA00022448"/>
    </source>
</evidence>
<evidence type="ECO:0000256" key="6">
    <source>
        <dbReference type="ARBA" id="ARBA00023237"/>
    </source>
</evidence>
<keyword evidence="7" id="KW-0732">Signal</keyword>
<accession>A0A126Q397</accession>
<dbReference type="InterPro" id="IPR039426">
    <property type="entry name" value="TonB-dep_rcpt-like"/>
</dbReference>
<dbReference type="Proteomes" id="UP000063991">
    <property type="component" value="Chromosome"/>
</dbReference>
<keyword evidence="2" id="KW-0813">Transport</keyword>
<evidence type="ECO:0000256" key="3">
    <source>
        <dbReference type="ARBA" id="ARBA00022452"/>
    </source>
</evidence>
<dbReference type="PANTHER" id="PTHR30069:SF46">
    <property type="entry name" value="OAR PROTEIN"/>
    <property type="match status" value="1"/>
</dbReference>
<dbReference type="Pfam" id="PF13620">
    <property type="entry name" value="CarboxypepD_reg"/>
    <property type="match status" value="1"/>
</dbReference>
<dbReference type="OrthoDB" id="9768147at2"/>
<feature type="domain" description="TonB-dependent transporter Oar-like beta-barrel" evidence="8">
    <location>
        <begin position="353"/>
        <end position="902"/>
    </location>
</feature>
<dbReference type="InterPro" id="IPR036942">
    <property type="entry name" value="Beta-barrel_TonB_sf"/>
</dbReference>
<dbReference type="EMBL" id="CP014323">
    <property type="protein sequence ID" value="AMJ99722.1"/>
    <property type="molecule type" value="Genomic_DNA"/>
</dbReference>
<dbReference type="Gene3D" id="2.170.130.10">
    <property type="entry name" value="TonB-dependent receptor, plug domain"/>
    <property type="match status" value="1"/>
</dbReference>
<gene>
    <name evidence="9" type="ORF">AVL55_17105</name>
</gene>
<dbReference type="PANTHER" id="PTHR30069">
    <property type="entry name" value="TONB-DEPENDENT OUTER MEMBRANE RECEPTOR"/>
    <property type="match status" value="1"/>
</dbReference>